<comment type="caution">
    <text evidence="3">The sequence shown here is derived from an EMBL/GenBank/DDBJ whole genome shotgun (WGS) entry which is preliminary data.</text>
</comment>
<accession>A0AAW1CWL9</accession>
<organism evidence="3 4">
    <name type="scientific">Rhynocoris fuscipes</name>
    <dbReference type="NCBI Taxonomy" id="488301"/>
    <lineage>
        <taxon>Eukaryota</taxon>
        <taxon>Metazoa</taxon>
        <taxon>Ecdysozoa</taxon>
        <taxon>Arthropoda</taxon>
        <taxon>Hexapoda</taxon>
        <taxon>Insecta</taxon>
        <taxon>Pterygota</taxon>
        <taxon>Neoptera</taxon>
        <taxon>Paraneoptera</taxon>
        <taxon>Hemiptera</taxon>
        <taxon>Heteroptera</taxon>
        <taxon>Panheteroptera</taxon>
        <taxon>Cimicomorpha</taxon>
        <taxon>Reduviidae</taxon>
        <taxon>Harpactorinae</taxon>
        <taxon>Harpactorini</taxon>
        <taxon>Rhynocoris</taxon>
    </lineage>
</organism>
<feature type="compositionally biased region" description="Basic and acidic residues" evidence="2">
    <location>
        <begin position="67"/>
        <end position="88"/>
    </location>
</feature>
<feature type="compositionally biased region" description="Basic and acidic residues" evidence="2">
    <location>
        <begin position="46"/>
        <end position="57"/>
    </location>
</feature>
<dbReference type="GO" id="GO:0004864">
    <property type="term" value="F:protein phosphatase inhibitor activity"/>
    <property type="evidence" value="ECO:0007669"/>
    <property type="project" value="InterPro"/>
</dbReference>
<evidence type="ECO:0000313" key="3">
    <source>
        <dbReference type="EMBL" id="KAK9500664.1"/>
    </source>
</evidence>
<dbReference type="PANTHER" id="PTHR12398:SF20">
    <property type="entry name" value="PROTEIN PHOSPHATASE 1 REGULATORY INHIBITOR SUBUNIT 2"/>
    <property type="match status" value="1"/>
</dbReference>
<protein>
    <recommendedName>
        <fullName evidence="5">Protein phosphatase inhibitor 2</fullName>
    </recommendedName>
</protein>
<dbReference type="GO" id="GO:0009966">
    <property type="term" value="P:regulation of signal transduction"/>
    <property type="evidence" value="ECO:0007669"/>
    <property type="project" value="InterPro"/>
</dbReference>
<dbReference type="Gene3D" id="6.10.250.1050">
    <property type="match status" value="2"/>
</dbReference>
<dbReference type="Pfam" id="PF04979">
    <property type="entry name" value="IPP-2"/>
    <property type="match status" value="1"/>
</dbReference>
<proteinExistence type="inferred from homology"/>
<dbReference type="AlphaFoldDB" id="A0AAW1CWL9"/>
<keyword evidence="4" id="KW-1185">Reference proteome</keyword>
<name>A0AAW1CWL9_9HEMI</name>
<feature type="region of interest" description="Disordered" evidence="2">
    <location>
        <begin position="108"/>
        <end position="140"/>
    </location>
</feature>
<comment type="similarity">
    <text evidence="1">Belongs to the protein phosphatase inhibitor 2 family.</text>
</comment>
<evidence type="ECO:0008006" key="5">
    <source>
        <dbReference type="Google" id="ProtNLM"/>
    </source>
</evidence>
<reference evidence="3 4" key="1">
    <citation type="submission" date="2022-12" db="EMBL/GenBank/DDBJ databases">
        <title>Chromosome-level genome assembly of true bugs.</title>
        <authorList>
            <person name="Ma L."/>
            <person name="Li H."/>
        </authorList>
    </citation>
    <scope>NUCLEOTIDE SEQUENCE [LARGE SCALE GENOMIC DNA]</scope>
    <source>
        <strain evidence="3">Lab_2022b</strain>
    </source>
</reference>
<feature type="compositionally biased region" description="Acidic residues" evidence="2">
    <location>
        <begin position="120"/>
        <end position="130"/>
    </location>
</feature>
<dbReference type="InterPro" id="IPR007062">
    <property type="entry name" value="PPI-2"/>
</dbReference>
<evidence type="ECO:0000313" key="4">
    <source>
        <dbReference type="Proteomes" id="UP001461498"/>
    </source>
</evidence>
<feature type="compositionally biased region" description="Basic and acidic residues" evidence="2">
    <location>
        <begin position="1"/>
        <end position="17"/>
    </location>
</feature>
<gene>
    <name evidence="3" type="ORF">O3M35_001889</name>
</gene>
<evidence type="ECO:0000256" key="2">
    <source>
        <dbReference type="SAM" id="MobiDB-lite"/>
    </source>
</evidence>
<dbReference type="EMBL" id="JAPXFL010000010">
    <property type="protein sequence ID" value="KAK9500664.1"/>
    <property type="molecule type" value="Genomic_DNA"/>
</dbReference>
<dbReference type="PANTHER" id="PTHR12398">
    <property type="entry name" value="PROTEIN PHOSPHATASE INHIBITOR"/>
    <property type="match status" value="1"/>
</dbReference>
<evidence type="ECO:0000256" key="1">
    <source>
        <dbReference type="ARBA" id="ARBA00005472"/>
    </source>
</evidence>
<dbReference type="Proteomes" id="UP001461498">
    <property type="component" value="Unassembled WGS sequence"/>
</dbReference>
<feature type="region of interest" description="Disordered" evidence="2">
    <location>
        <begin position="1"/>
        <end position="91"/>
    </location>
</feature>
<sequence length="169" mass="19266">MSVIMEEKANDPMENLKKKPAKGILKSSSSFEVPDGPSGTNRRASRSKEPKGTKWDEMNILETLHPPGKDYGHMKIDEPKTPYERSLAEDSVDTLDPNVLAEKIVESVNKRDEVSSALTETDDSEEDLSPEELQKKKEFEKRRKAHYNEFLVAKQAMKELQDEDEDDEN</sequence>